<comment type="caution">
    <text evidence="8">The sequence shown here is derived from an EMBL/GenBank/DDBJ whole genome shotgun (WGS) entry which is preliminary data.</text>
</comment>
<organism evidence="8 9">
    <name type="scientific">Flavobacterium caseinilyticum</name>
    <dbReference type="NCBI Taxonomy" id="2541732"/>
    <lineage>
        <taxon>Bacteria</taxon>
        <taxon>Pseudomonadati</taxon>
        <taxon>Bacteroidota</taxon>
        <taxon>Flavobacteriia</taxon>
        <taxon>Flavobacteriales</taxon>
        <taxon>Flavobacteriaceae</taxon>
        <taxon>Flavobacterium</taxon>
    </lineage>
</organism>
<accession>A0A4R5B030</accession>
<dbReference type="RefSeq" id="WP_131909447.1">
    <property type="nucleotide sequence ID" value="NZ_SMFM01000003.1"/>
</dbReference>
<dbReference type="OrthoDB" id="9814535at2"/>
<reference evidence="8 9" key="1">
    <citation type="submission" date="2019-03" db="EMBL/GenBank/DDBJ databases">
        <title>Flavobacterium AT-3-2 sp. nov., isolated from arctic soil.</title>
        <authorList>
            <person name="Chaudhary D.K."/>
        </authorList>
    </citation>
    <scope>NUCLEOTIDE SEQUENCE [LARGE SCALE GENOMIC DNA]</scope>
    <source>
        <strain evidence="8 9">AT-3-2</strain>
    </source>
</reference>
<dbReference type="Pfam" id="PF01103">
    <property type="entry name" value="Omp85"/>
    <property type="match status" value="1"/>
</dbReference>
<dbReference type="Gene3D" id="2.40.160.50">
    <property type="entry name" value="membrane protein fhac: a member of the omp85/tpsb transporter family"/>
    <property type="match status" value="1"/>
</dbReference>
<dbReference type="InterPro" id="IPR000184">
    <property type="entry name" value="Bac_surfAg_D15"/>
</dbReference>
<dbReference type="PANTHER" id="PTHR12815">
    <property type="entry name" value="SORTING AND ASSEMBLY MACHINERY SAMM50 PROTEIN FAMILY MEMBER"/>
    <property type="match status" value="1"/>
</dbReference>
<dbReference type="AlphaFoldDB" id="A0A4R5B030"/>
<dbReference type="EMBL" id="SMFM01000003">
    <property type="protein sequence ID" value="TDD76322.1"/>
    <property type="molecule type" value="Genomic_DNA"/>
</dbReference>
<dbReference type="PROSITE" id="PS51257">
    <property type="entry name" value="PROKAR_LIPOPROTEIN"/>
    <property type="match status" value="1"/>
</dbReference>
<evidence type="ECO:0000256" key="6">
    <source>
        <dbReference type="SAM" id="SignalP"/>
    </source>
</evidence>
<dbReference type="GO" id="GO:0019867">
    <property type="term" value="C:outer membrane"/>
    <property type="evidence" value="ECO:0007669"/>
    <property type="project" value="InterPro"/>
</dbReference>
<evidence type="ECO:0000256" key="3">
    <source>
        <dbReference type="ARBA" id="ARBA00022729"/>
    </source>
</evidence>
<comment type="subcellular location">
    <subcellularLocation>
        <location evidence="1">Membrane</location>
    </subcellularLocation>
</comment>
<keyword evidence="4" id="KW-0472">Membrane</keyword>
<sequence>MKKISTKIAAFILIAILICACNAVKRVPDGKLLLTKNEISANNKSVKDENVFDQLYQKPNSTFLGYRLRLNLYNLANLKADSTYQAKFTNNPGKFERKSKWLSVKQVNRLGKSFWYYGIHEFLKKTGEPPVIVDKERTDKSLLRLKYYYFNNGYFNVAAAYKIDTLSIKKAKVNYEITPGNPYFLDSIKSNILTPVLDSLYQTIASNTFIKSGNQYKTDDFENEKNRITNHFRNHGVYYFQPNYVTFDIDTINKVNLANINLLVGNYSFQDGDSTRTEPFKIYKIIDVNIYTDYSPSSNMMNITDSTTYKNFNLYSQGKLKYKPRAITNAIFITKGGLYADNKTVLTTRYLNNLKIFNYPSIQYEVDKRDTTAQSLIAKVYLTPRKKYSFGTTLDVTHSNIQDFGIGLSVSETIRNVFNGAETLEIAARGNIGSSKDLANPKDNFFNVVEYGLDLKLNIPRILMPFNTDKIIAKSMIPSTLITAGFAKQRNIGLDKENFTGALSYNWTPKINHTARFDLFNIQFVKNLNPKNYFNVYGSSYDALNELSKEYNTNPSYYNNPLDKDLLIEKGTLGFTDDVLTGNANFLKPIDPADFQAVKSIDERRLRLTENDFILATSFTFSKTTKKDLSDNNFYLFRTKLESAGTLLTAFAKTTNQTKNFSGNYEIFNLEYSEYIKTEFDYIKHWDLSKEKIFAFRSFFGIAIPFGNSNNIPFSRSYFAGGSNDNRAWQPYSLGPGSSGALNDFNEANMKIAISGEFRFKLLGSLKGAVFADAGNIWNVLDNVVDVNSTFTSFSDLKNIALGTGFGIRYDLSFFVIRFDLGFKTYNPANEIDKRWFREYNLANSVLNFGINYPF</sequence>
<evidence type="ECO:0000256" key="2">
    <source>
        <dbReference type="ARBA" id="ARBA00022692"/>
    </source>
</evidence>
<evidence type="ECO:0000256" key="1">
    <source>
        <dbReference type="ARBA" id="ARBA00004370"/>
    </source>
</evidence>
<keyword evidence="3 6" id="KW-0732">Signal</keyword>
<evidence type="ECO:0000313" key="8">
    <source>
        <dbReference type="EMBL" id="TDD76322.1"/>
    </source>
</evidence>
<keyword evidence="2" id="KW-0812">Transmembrane</keyword>
<evidence type="ECO:0000313" key="9">
    <source>
        <dbReference type="Proteomes" id="UP000295278"/>
    </source>
</evidence>
<dbReference type="Proteomes" id="UP000295278">
    <property type="component" value="Unassembled WGS sequence"/>
</dbReference>
<name>A0A4R5B030_9FLAO</name>
<feature type="domain" description="Bacterial surface antigen (D15)" evidence="7">
    <location>
        <begin position="668"/>
        <end position="835"/>
    </location>
</feature>
<feature type="chain" id="PRO_5020230268" evidence="6">
    <location>
        <begin position="24"/>
        <end position="855"/>
    </location>
</feature>
<evidence type="ECO:0000256" key="5">
    <source>
        <dbReference type="ARBA" id="ARBA00023237"/>
    </source>
</evidence>
<evidence type="ECO:0000256" key="4">
    <source>
        <dbReference type="ARBA" id="ARBA00023136"/>
    </source>
</evidence>
<gene>
    <name evidence="8" type="ORF">E0F89_08850</name>
</gene>
<feature type="signal peptide" evidence="6">
    <location>
        <begin position="1"/>
        <end position="23"/>
    </location>
</feature>
<protein>
    <submittedName>
        <fullName evidence="8">Outer membrane protein assembly factor</fullName>
    </submittedName>
</protein>
<proteinExistence type="predicted"/>
<evidence type="ECO:0000259" key="7">
    <source>
        <dbReference type="Pfam" id="PF01103"/>
    </source>
</evidence>
<keyword evidence="5" id="KW-0998">Cell outer membrane</keyword>
<keyword evidence="9" id="KW-1185">Reference proteome</keyword>
<dbReference type="InterPro" id="IPR039910">
    <property type="entry name" value="D15-like"/>
</dbReference>
<dbReference type="PANTHER" id="PTHR12815:SF47">
    <property type="entry name" value="TRANSLOCATION AND ASSEMBLY MODULE SUBUNIT TAMA"/>
    <property type="match status" value="1"/>
</dbReference>